<dbReference type="PANTHER" id="PTHR46797:SF23">
    <property type="entry name" value="HTH-TYPE TRANSCRIPTIONAL REGULATOR SUTR"/>
    <property type="match status" value="1"/>
</dbReference>
<dbReference type="SUPFAM" id="SSF47413">
    <property type="entry name" value="lambda repressor-like DNA-binding domains"/>
    <property type="match status" value="1"/>
</dbReference>
<dbReference type="InterPro" id="IPR010982">
    <property type="entry name" value="Lambda_DNA-bd_dom_sf"/>
</dbReference>
<feature type="domain" description="HTH cro/C1-type" evidence="5">
    <location>
        <begin position="10"/>
        <end position="64"/>
    </location>
</feature>
<dbReference type="InterPro" id="IPR001387">
    <property type="entry name" value="Cro/C1-type_HTH"/>
</dbReference>
<dbReference type="EMBL" id="VFOW01000001">
    <property type="protein sequence ID" value="TQL79452.1"/>
    <property type="molecule type" value="Genomic_DNA"/>
</dbReference>
<name>A0A543B3S3_9ACTN</name>
<keyword evidence="7" id="KW-1185">Reference proteome</keyword>
<dbReference type="Proteomes" id="UP000317043">
    <property type="component" value="Unassembled WGS sequence"/>
</dbReference>
<dbReference type="Pfam" id="PF06114">
    <property type="entry name" value="Peptidase_M78"/>
    <property type="match status" value="1"/>
</dbReference>
<evidence type="ECO:0000256" key="1">
    <source>
        <dbReference type="ARBA" id="ARBA00007227"/>
    </source>
</evidence>
<keyword evidence="3" id="KW-0238">DNA-binding</keyword>
<dbReference type="OrthoDB" id="9810578at2"/>
<protein>
    <recommendedName>
        <fullName evidence="5">HTH cro/C1-type domain-containing protein</fullName>
    </recommendedName>
</protein>
<dbReference type="InterPro" id="IPR050807">
    <property type="entry name" value="TransReg_Diox_bact_type"/>
</dbReference>
<dbReference type="GO" id="GO:0003677">
    <property type="term" value="F:DNA binding"/>
    <property type="evidence" value="ECO:0007669"/>
    <property type="project" value="UniProtKB-KW"/>
</dbReference>
<dbReference type="CDD" id="cd00093">
    <property type="entry name" value="HTH_XRE"/>
    <property type="match status" value="1"/>
</dbReference>
<dbReference type="Pfam" id="PF01381">
    <property type="entry name" value="HTH_3"/>
    <property type="match status" value="1"/>
</dbReference>
<evidence type="ECO:0000256" key="2">
    <source>
        <dbReference type="ARBA" id="ARBA00023015"/>
    </source>
</evidence>
<keyword evidence="4" id="KW-0804">Transcription</keyword>
<sequence>MAKTYVGARLRRLRESHGLNQLAMAERLGISPSYLNQLERGRRPLTVAVLLRVTEEFGVDADFFAARDSAKLMADVKIAIQDGLGGRVSEGDIAELATRLPDVATALVNLHRKHRDAVEQTAALLSSEGADRAPGLSPLPHEEVRDFFYARHNHVAELDEAAERQADDIDLQPDNRLNRLTERLLRQHGIRTVTVDDDGVQHRLDAHQRLLYLASRLTPGQQSFRIATQLALLEHRDTIDELAQAGHFSGPEAVGLARIGLANYFAGALIMPYHRFRTRAETHRYDIERLAADFGVGFETACHRLSTLQRPRQRGVPFSFVRVDRAGNISKRQSATGFHFSRSGGTCPLWNVYEAFANPHRVLVQTARMPDDRRYLWIARTVTYRLGGYRRPGKEFAIGLGCEIQHAKRLVYSQGLDLNDADGATPIGMGCKVCDRSGCAQRAFPPVGRTLHIDERSTGFVPYQVLPTKRST</sequence>
<dbReference type="PIRSF" id="PIRSF019251">
    <property type="entry name" value="Rv0465c"/>
    <property type="match status" value="1"/>
</dbReference>
<evidence type="ECO:0000256" key="4">
    <source>
        <dbReference type="ARBA" id="ARBA00023163"/>
    </source>
</evidence>
<dbReference type="PROSITE" id="PS50943">
    <property type="entry name" value="HTH_CROC1"/>
    <property type="match status" value="1"/>
</dbReference>
<dbReference type="GO" id="GO:0003700">
    <property type="term" value="F:DNA-binding transcription factor activity"/>
    <property type="evidence" value="ECO:0007669"/>
    <property type="project" value="TreeGrafter"/>
</dbReference>
<evidence type="ECO:0000313" key="6">
    <source>
        <dbReference type="EMBL" id="TQL79452.1"/>
    </source>
</evidence>
<dbReference type="RefSeq" id="WP_142044766.1">
    <property type="nucleotide sequence ID" value="NZ_JBHTGS010000002.1"/>
</dbReference>
<dbReference type="Pfam" id="PF09856">
    <property type="entry name" value="ScfRs"/>
    <property type="match status" value="1"/>
</dbReference>
<gene>
    <name evidence="6" type="ORF">FB566_5058</name>
</gene>
<organism evidence="6 7">
    <name type="scientific">Stackebrandtia endophytica</name>
    <dbReference type="NCBI Taxonomy" id="1496996"/>
    <lineage>
        <taxon>Bacteria</taxon>
        <taxon>Bacillati</taxon>
        <taxon>Actinomycetota</taxon>
        <taxon>Actinomycetes</taxon>
        <taxon>Glycomycetales</taxon>
        <taxon>Glycomycetaceae</taxon>
        <taxon>Stackebrandtia</taxon>
    </lineage>
</organism>
<dbReference type="GO" id="GO:0005829">
    <property type="term" value="C:cytosol"/>
    <property type="evidence" value="ECO:0007669"/>
    <property type="project" value="TreeGrafter"/>
</dbReference>
<keyword evidence="2" id="KW-0805">Transcription regulation</keyword>
<dbReference type="InterPro" id="IPR010359">
    <property type="entry name" value="IrrE_HExxH"/>
</dbReference>
<dbReference type="InParanoid" id="A0A543B3S3"/>
<dbReference type="InterPro" id="IPR026281">
    <property type="entry name" value="HTH_RamB"/>
</dbReference>
<comment type="caution">
    <text evidence="6">The sequence shown here is derived from an EMBL/GenBank/DDBJ whole genome shotgun (WGS) entry which is preliminary data.</text>
</comment>
<comment type="similarity">
    <text evidence="1">Belongs to the short-chain fatty acyl-CoA assimilation regulator (ScfR) family.</text>
</comment>
<dbReference type="InterPro" id="IPR018653">
    <property type="entry name" value="ScfR_C"/>
</dbReference>
<reference evidence="6 7" key="1">
    <citation type="submission" date="2019-06" db="EMBL/GenBank/DDBJ databases">
        <title>Sequencing the genomes of 1000 actinobacteria strains.</title>
        <authorList>
            <person name="Klenk H.-P."/>
        </authorList>
    </citation>
    <scope>NUCLEOTIDE SEQUENCE [LARGE SCALE GENOMIC DNA]</scope>
    <source>
        <strain evidence="6 7">DSM 45928</strain>
    </source>
</reference>
<proteinExistence type="inferred from homology"/>
<evidence type="ECO:0000259" key="5">
    <source>
        <dbReference type="PROSITE" id="PS50943"/>
    </source>
</evidence>
<dbReference type="PANTHER" id="PTHR46797">
    <property type="entry name" value="HTH-TYPE TRANSCRIPTIONAL REGULATOR"/>
    <property type="match status" value="1"/>
</dbReference>
<accession>A0A543B3S3</accession>
<dbReference type="AlphaFoldDB" id="A0A543B3S3"/>
<dbReference type="Gene3D" id="1.10.260.40">
    <property type="entry name" value="lambda repressor-like DNA-binding domains"/>
    <property type="match status" value="1"/>
</dbReference>
<evidence type="ECO:0000313" key="7">
    <source>
        <dbReference type="Proteomes" id="UP000317043"/>
    </source>
</evidence>
<evidence type="ECO:0000256" key="3">
    <source>
        <dbReference type="ARBA" id="ARBA00023125"/>
    </source>
</evidence>
<dbReference type="SMART" id="SM00530">
    <property type="entry name" value="HTH_XRE"/>
    <property type="match status" value="1"/>
</dbReference>